<sequence length="147" mass="17007">MTWIVLLSIILVSALKILVTCLPTPVVKWLMTKFQLHPTLDDQSVTVTVDGKHLEGKNKMQMIDYFNKATFLKQYYVHEGNKDYYKHLEDSETPLVIDTKKGKKDVRLCVYSYDDHVDVVKQYKNKIIAYSLLSDHLQKQSITADLA</sequence>
<accession>A0A0B6AT96</accession>
<gene>
    <name evidence="1" type="ORF">BG04_2805</name>
</gene>
<dbReference type="InterPro" id="IPR019723">
    <property type="entry name" value="Uncharacterised_YfmQ"/>
</dbReference>
<evidence type="ECO:0000313" key="2">
    <source>
        <dbReference type="Proteomes" id="UP000031829"/>
    </source>
</evidence>
<proteinExistence type="predicted"/>
<name>A0A0B6AT96_PRIM2</name>
<dbReference type="KEGG" id="bmeg:BG04_2805"/>
<dbReference type="HOGENOM" id="CLU_121304_0_0_9"/>
<evidence type="ECO:0008006" key="3">
    <source>
        <dbReference type="Google" id="ProtNLM"/>
    </source>
</evidence>
<dbReference type="EMBL" id="CP009920">
    <property type="protein sequence ID" value="AJI24362.1"/>
    <property type="molecule type" value="Genomic_DNA"/>
</dbReference>
<dbReference type="AlphaFoldDB" id="A0A0B6AT96"/>
<reference evidence="1 2" key="1">
    <citation type="journal article" date="2015" name="Genome Announc.">
        <title>Complete genome sequences for 35 biothreat assay-relevant bacillus species.</title>
        <authorList>
            <person name="Johnson S.L."/>
            <person name="Daligault H.E."/>
            <person name="Davenport K.W."/>
            <person name="Jaissle J."/>
            <person name="Frey K.G."/>
            <person name="Ladner J.T."/>
            <person name="Broomall S.M."/>
            <person name="Bishop-Lilly K.A."/>
            <person name="Bruce D.C."/>
            <person name="Gibbons H.S."/>
            <person name="Coyne S.R."/>
            <person name="Lo C.C."/>
            <person name="Meincke L."/>
            <person name="Munk A.C."/>
            <person name="Koroleva G.I."/>
            <person name="Rosenzweig C.N."/>
            <person name="Palacios G.F."/>
            <person name="Redden C.L."/>
            <person name="Minogue T.D."/>
            <person name="Chain P.S."/>
        </authorList>
    </citation>
    <scope>NUCLEOTIDE SEQUENCE [LARGE SCALE GENOMIC DNA]</scope>
    <source>
        <strain evidence="2">ATCC 14581 / DSM 32 / JCM 2506 / NBRC 15308 / NCIMB 9376 / NCTC 10342 / NRRL B-14308 / VKM B-512</strain>
    </source>
</reference>
<dbReference type="GeneID" id="93640870"/>
<evidence type="ECO:0000313" key="1">
    <source>
        <dbReference type="EMBL" id="AJI24362.1"/>
    </source>
</evidence>
<dbReference type="Pfam" id="PF10787">
    <property type="entry name" value="YfmQ"/>
    <property type="match status" value="1"/>
</dbReference>
<protein>
    <recommendedName>
        <fullName evidence="3">YfmQ</fullName>
    </recommendedName>
</protein>
<organism evidence="1 2">
    <name type="scientific">Priestia megaterium (strain ATCC 14581 / DSM 32 / CCUG 1817 / JCM 2506 / NBRC 15308 / NCIMB 9376 / NCTC 10342 / NRRL B-14308 / VKM B-512 / Ford 19)</name>
    <name type="common">Bacillus megaterium</name>
    <dbReference type="NCBI Taxonomy" id="1348623"/>
    <lineage>
        <taxon>Bacteria</taxon>
        <taxon>Bacillati</taxon>
        <taxon>Bacillota</taxon>
        <taxon>Bacilli</taxon>
        <taxon>Bacillales</taxon>
        <taxon>Bacillaceae</taxon>
        <taxon>Priestia</taxon>
    </lineage>
</organism>
<dbReference type="Proteomes" id="UP000031829">
    <property type="component" value="Chromosome"/>
</dbReference>
<dbReference type="RefSeq" id="WP_034654582.1">
    <property type="nucleotide sequence ID" value="NZ_BCVB01000014.1"/>
</dbReference>